<dbReference type="VEuPathDB" id="FungiDB:RO3G_13446"/>
<dbReference type="GeneID" id="93620411"/>
<dbReference type="OrthoDB" id="2244682at2759"/>
<evidence type="ECO:0000313" key="2">
    <source>
        <dbReference type="EMBL" id="EIE88735.1"/>
    </source>
</evidence>
<proteinExistence type="predicted"/>
<keyword evidence="3" id="KW-1185">Reference proteome</keyword>
<feature type="region of interest" description="Disordered" evidence="1">
    <location>
        <begin position="175"/>
        <end position="246"/>
    </location>
</feature>
<dbReference type="InParanoid" id="I1CJV5"/>
<dbReference type="RefSeq" id="XP_067524131.1">
    <property type="nucleotide sequence ID" value="XM_067668030.1"/>
</dbReference>
<sequence>MQSVITSTFAAVFFSHSIEFDRINEKAYFLLYEPYMAVKVIANLNLVQDMIHGYDSEWDITRTSERKEPLILLATGLMKQQPTVRAFLGRVVEEKFYMQAFALTIIPGIPFVPERLKELIHPEVAPVQLGEGVKEGYFYVNLSMNQDFSNGPEFYENAANGEELDEYERQILEENQRRNQEARGDNVEIPDSTENDESRSYNPYYTDEDEPYIPPEYPSYVRRMSDSSSDANTEKHYGQQAGGFPEDMLRCTHEDLNRMNDQRRREDRNNKIFSPHINASNFDGIHLKKFFYTKQKATVINIVCFFCVLDEESSGSEKTIMQSTRQTATTSVTSIKATPSNRNITRELGHASSNYDSK</sequence>
<dbReference type="Proteomes" id="UP000009138">
    <property type="component" value="Unassembled WGS sequence"/>
</dbReference>
<protein>
    <submittedName>
        <fullName evidence="2">Uncharacterized protein</fullName>
    </submittedName>
</protein>
<dbReference type="eggNOG" id="ENOG502RAUR">
    <property type="taxonomic scope" value="Eukaryota"/>
</dbReference>
<evidence type="ECO:0000256" key="1">
    <source>
        <dbReference type="SAM" id="MobiDB-lite"/>
    </source>
</evidence>
<evidence type="ECO:0000313" key="3">
    <source>
        <dbReference type="Proteomes" id="UP000009138"/>
    </source>
</evidence>
<accession>I1CJV5</accession>
<gene>
    <name evidence="2" type="ORF">RO3G_13446</name>
</gene>
<organism evidence="2 3">
    <name type="scientific">Rhizopus delemar (strain RA 99-880 / ATCC MYA-4621 / FGSC 9543 / NRRL 43880)</name>
    <name type="common">Mucormycosis agent</name>
    <name type="synonym">Rhizopus arrhizus var. delemar</name>
    <dbReference type="NCBI Taxonomy" id="246409"/>
    <lineage>
        <taxon>Eukaryota</taxon>
        <taxon>Fungi</taxon>
        <taxon>Fungi incertae sedis</taxon>
        <taxon>Mucoromycota</taxon>
        <taxon>Mucoromycotina</taxon>
        <taxon>Mucoromycetes</taxon>
        <taxon>Mucorales</taxon>
        <taxon>Mucorineae</taxon>
        <taxon>Rhizopodaceae</taxon>
        <taxon>Rhizopus</taxon>
    </lineage>
</organism>
<reference evidence="2 3" key="1">
    <citation type="journal article" date="2009" name="PLoS Genet.">
        <title>Genomic analysis of the basal lineage fungus Rhizopus oryzae reveals a whole-genome duplication.</title>
        <authorList>
            <person name="Ma L.-J."/>
            <person name="Ibrahim A.S."/>
            <person name="Skory C."/>
            <person name="Grabherr M.G."/>
            <person name="Burger G."/>
            <person name="Butler M."/>
            <person name="Elias M."/>
            <person name="Idnurm A."/>
            <person name="Lang B.F."/>
            <person name="Sone T."/>
            <person name="Abe A."/>
            <person name="Calvo S.E."/>
            <person name="Corrochano L.M."/>
            <person name="Engels R."/>
            <person name="Fu J."/>
            <person name="Hansberg W."/>
            <person name="Kim J.-M."/>
            <person name="Kodira C.D."/>
            <person name="Koehrsen M.J."/>
            <person name="Liu B."/>
            <person name="Miranda-Saavedra D."/>
            <person name="O'Leary S."/>
            <person name="Ortiz-Castellanos L."/>
            <person name="Poulter R."/>
            <person name="Rodriguez-Romero J."/>
            <person name="Ruiz-Herrera J."/>
            <person name="Shen Y.-Q."/>
            <person name="Zeng Q."/>
            <person name="Galagan J."/>
            <person name="Birren B.W."/>
            <person name="Cuomo C.A."/>
            <person name="Wickes B.L."/>
        </authorList>
    </citation>
    <scope>NUCLEOTIDE SEQUENCE [LARGE SCALE GENOMIC DNA]</scope>
    <source>
        <strain evidence="3">RA 99-880 / ATCC MYA-4621 / FGSC 9543 / NRRL 43880</strain>
    </source>
</reference>
<dbReference type="AlphaFoldDB" id="I1CJV5"/>
<name>I1CJV5_RHIO9</name>
<dbReference type="EMBL" id="CH476743">
    <property type="protein sequence ID" value="EIE88735.1"/>
    <property type="molecule type" value="Genomic_DNA"/>
</dbReference>
<feature type="compositionally biased region" description="Basic and acidic residues" evidence="1">
    <location>
        <begin position="175"/>
        <end position="186"/>
    </location>
</feature>